<protein>
    <recommendedName>
        <fullName evidence="2">Roadblock/LAMTOR2 domain-containing protein</fullName>
    </recommendedName>
</protein>
<dbReference type="SMART" id="SM00960">
    <property type="entry name" value="Robl_LC7"/>
    <property type="match status" value="1"/>
</dbReference>
<comment type="similarity">
    <text evidence="1">Belongs to the GAMAD family.</text>
</comment>
<dbReference type="PANTHER" id="PTHR13323">
    <property type="entry name" value="LATE ENDOSOMAL/LYSOSOMAL MP1 INTERACTING PROTEIN"/>
    <property type="match status" value="1"/>
</dbReference>
<proteinExistence type="inferred from homology"/>
<dbReference type="InterPro" id="IPR004942">
    <property type="entry name" value="Roadblock/LAMTOR2_dom"/>
</dbReference>
<dbReference type="GO" id="GO:0032008">
    <property type="term" value="P:positive regulation of TOR signaling"/>
    <property type="evidence" value="ECO:0007669"/>
    <property type="project" value="InterPro"/>
</dbReference>
<dbReference type="Pfam" id="PF03259">
    <property type="entry name" value="Robl_LC7"/>
    <property type="match status" value="1"/>
</dbReference>
<name>A0AA36G631_9BILA</name>
<dbReference type="GO" id="GO:0060090">
    <property type="term" value="F:molecular adaptor activity"/>
    <property type="evidence" value="ECO:0007669"/>
    <property type="project" value="InterPro"/>
</dbReference>
<reference evidence="3" key="1">
    <citation type="submission" date="2023-06" db="EMBL/GenBank/DDBJ databases">
        <authorList>
            <person name="Delattre M."/>
        </authorList>
    </citation>
    <scope>NUCLEOTIDE SEQUENCE</scope>
    <source>
        <strain evidence="3">AF72</strain>
    </source>
</reference>
<comment type="caution">
    <text evidence="3">The sequence shown here is derived from an EMBL/GenBank/DDBJ whole genome shotgun (WGS) entry which is preliminary data.</text>
</comment>
<dbReference type="InterPro" id="IPR037587">
    <property type="entry name" value="LAMTOR2-like"/>
</dbReference>
<accession>A0AA36G631</accession>
<dbReference type="Proteomes" id="UP001177023">
    <property type="component" value="Unassembled WGS sequence"/>
</dbReference>
<organism evidence="3 4">
    <name type="scientific">Mesorhabditis spiculigera</name>
    <dbReference type="NCBI Taxonomy" id="96644"/>
    <lineage>
        <taxon>Eukaryota</taxon>
        <taxon>Metazoa</taxon>
        <taxon>Ecdysozoa</taxon>
        <taxon>Nematoda</taxon>
        <taxon>Chromadorea</taxon>
        <taxon>Rhabditida</taxon>
        <taxon>Rhabditina</taxon>
        <taxon>Rhabditomorpha</taxon>
        <taxon>Rhabditoidea</taxon>
        <taxon>Rhabditidae</taxon>
        <taxon>Mesorhabditinae</taxon>
        <taxon>Mesorhabditis</taxon>
    </lineage>
</organism>
<evidence type="ECO:0000259" key="2">
    <source>
        <dbReference type="SMART" id="SM00960"/>
    </source>
</evidence>
<dbReference type="SUPFAM" id="SSF103196">
    <property type="entry name" value="Roadblock/LC7 domain"/>
    <property type="match status" value="1"/>
</dbReference>
<dbReference type="EMBL" id="CATQJA010002648">
    <property type="protein sequence ID" value="CAJ0577139.1"/>
    <property type="molecule type" value="Genomic_DNA"/>
</dbReference>
<feature type="non-terminal residue" evidence="3">
    <location>
        <position position="1"/>
    </location>
</feature>
<keyword evidence="4" id="KW-1185">Reference proteome</keyword>
<sequence>MILRQKVLVEVLGEVNTGDVVAAQLVSREGLLLCFSGAASETTNQAAVSSALLSTIWGQFDKGTGAAFGGSGHLKEVVLECEDGYIAACPLANMLLVLRARSSAKLGLLRAKLHTLRNHLNDPLTIIAEANAEEMAKEKRKKTTADDY</sequence>
<evidence type="ECO:0000256" key="1">
    <source>
        <dbReference type="ARBA" id="ARBA00007191"/>
    </source>
</evidence>
<evidence type="ECO:0000313" key="4">
    <source>
        <dbReference type="Proteomes" id="UP001177023"/>
    </source>
</evidence>
<dbReference type="GO" id="GO:0005085">
    <property type="term" value="F:guanyl-nucleotide exchange factor activity"/>
    <property type="evidence" value="ECO:0007669"/>
    <property type="project" value="InterPro"/>
</dbReference>
<gene>
    <name evidence="3" type="ORF">MSPICULIGERA_LOCUS15417</name>
</gene>
<dbReference type="Gene3D" id="3.30.450.30">
    <property type="entry name" value="Dynein light chain 2a, cytoplasmic"/>
    <property type="match status" value="1"/>
</dbReference>
<dbReference type="AlphaFoldDB" id="A0AA36G631"/>
<feature type="domain" description="Roadblock/LAMTOR2" evidence="2">
    <location>
        <begin position="8"/>
        <end position="100"/>
    </location>
</feature>
<evidence type="ECO:0000313" key="3">
    <source>
        <dbReference type="EMBL" id="CAJ0577139.1"/>
    </source>
</evidence>